<dbReference type="Gene3D" id="3.30.565.10">
    <property type="entry name" value="Histidine kinase-like ATPase, C-terminal domain"/>
    <property type="match status" value="1"/>
</dbReference>
<dbReference type="Gene3D" id="3.40.50.2300">
    <property type="match status" value="2"/>
</dbReference>
<keyword evidence="5" id="KW-0418">Kinase</keyword>
<dbReference type="InterPro" id="IPR005467">
    <property type="entry name" value="His_kinase_dom"/>
</dbReference>
<evidence type="ECO:0000313" key="12">
    <source>
        <dbReference type="EMBL" id="MBC5649417.1"/>
    </source>
</evidence>
<dbReference type="InterPro" id="IPR003594">
    <property type="entry name" value="HATPase_dom"/>
</dbReference>
<protein>
    <recommendedName>
        <fullName evidence="3">Stage 0 sporulation protein A homolog</fullName>
        <ecNumber evidence="2">2.7.13.3</ecNumber>
    </recommendedName>
</protein>
<dbReference type="Proteomes" id="UP000606889">
    <property type="component" value="Unassembled WGS sequence"/>
</dbReference>
<dbReference type="InterPro" id="IPR035965">
    <property type="entry name" value="PAS-like_dom_sf"/>
</dbReference>
<feature type="domain" description="Histidine kinase" evidence="9">
    <location>
        <begin position="431"/>
        <end position="655"/>
    </location>
</feature>
<comment type="function">
    <text evidence="7">May play the central regulatory role in sporulation. It may be an element of the effector pathway responsible for the activation of sporulation genes in response to nutritional stress. Spo0A may act in concert with spo0H (a sigma factor) to control the expression of some genes that are critical to the sporulation process.</text>
</comment>
<evidence type="ECO:0000256" key="2">
    <source>
        <dbReference type="ARBA" id="ARBA00012438"/>
    </source>
</evidence>
<name>A0ABR7EI19_9FIRM</name>
<evidence type="ECO:0000256" key="5">
    <source>
        <dbReference type="ARBA" id="ARBA00022777"/>
    </source>
</evidence>
<dbReference type="SUPFAM" id="SSF47384">
    <property type="entry name" value="Homodimeric domain of signal transducing histidine kinase"/>
    <property type="match status" value="1"/>
</dbReference>
<reference evidence="12 13" key="1">
    <citation type="submission" date="2020-08" db="EMBL/GenBank/DDBJ databases">
        <title>Genome public.</title>
        <authorList>
            <person name="Liu C."/>
            <person name="Sun Q."/>
        </authorList>
    </citation>
    <scope>NUCLEOTIDE SEQUENCE [LARGE SCALE GENOMIC DNA]</scope>
    <source>
        <strain evidence="12 13">NSJ-35</strain>
    </source>
</reference>
<dbReference type="SMART" id="SM00448">
    <property type="entry name" value="REC"/>
    <property type="match status" value="2"/>
</dbReference>
<keyword evidence="5" id="KW-0808">Transferase</keyword>
<dbReference type="SUPFAM" id="SSF55874">
    <property type="entry name" value="ATPase domain of HSP90 chaperone/DNA topoisomerase II/histidine kinase"/>
    <property type="match status" value="1"/>
</dbReference>
<dbReference type="InterPro" id="IPR000700">
    <property type="entry name" value="PAS-assoc_C"/>
</dbReference>
<evidence type="ECO:0000259" key="11">
    <source>
        <dbReference type="PROSITE" id="PS50113"/>
    </source>
</evidence>
<evidence type="ECO:0000256" key="3">
    <source>
        <dbReference type="ARBA" id="ARBA00018672"/>
    </source>
</evidence>
<feature type="domain" description="Response regulatory" evidence="10">
    <location>
        <begin position="813"/>
        <end position="934"/>
    </location>
</feature>
<dbReference type="PROSITE" id="PS50109">
    <property type="entry name" value="HIS_KIN"/>
    <property type="match status" value="1"/>
</dbReference>
<dbReference type="CDD" id="cd00082">
    <property type="entry name" value="HisKA"/>
    <property type="match status" value="1"/>
</dbReference>
<evidence type="ECO:0000256" key="7">
    <source>
        <dbReference type="ARBA" id="ARBA00024867"/>
    </source>
</evidence>
<proteinExistence type="predicted"/>
<dbReference type="Pfam" id="PF02518">
    <property type="entry name" value="HATPase_c"/>
    <property type="match status" value="1"/>
</dbReference>
<feature type="domain" description="PAC" evidence="11">
    <location>
        <begin position="225"/>
        <end position="278"/>
    </location>
</feature>
<dbReference type="PANTHER" id="PTHR45339:SF5">
    <property type="entry name" value="HISTIDINE KINASE"/>
    <property type="match status" value="1"/>
</dbReference>
<dbReference type="SUPFAM" id="SSF55785">
    <property type="entry name" value="PYP-like sensor domain (PAS domain)"/>
    <property type="match status" value="1"/>
</dbReference>
<keyword evidence="4 8" id="KW-0597">Phosphoprotein</keyword>
<dbReference type="Gene3D" id="1.10.287.130">
    <property type="match status" value="1"/>
</dbReference>
<gene>
    <name evidence="12" type="ORF">H8S18_13800</name>
</gene>
<dbReference type="InterPro" id="IPR001789">
    <property type="entry name" value="Sig_transdc_resp-reg_receiver"/>
</dbReference>
<comment type="catalytic activity">
    <reaction evidence="1">
        <text>ATP + protein L-histidine = ADP + protein N-phospho-L-histidine.</text>
        <dbReference type="EC" id="2.7.13.3"/>
    </reaction>
</comment>
<evidence type="ECO:0000256" key="8">
    <source>
        <dbReference type="PROSITE-ProRule" id="PRU00169"/>
    </source>
</evidence>
<dbReference type="PANTHER" id="PTHR45339">
    <property type="entry name" value="HYBRID SIGNAL TRANSDUCTION HISTIDINE KINASE J"/>
    <property type="match status" value="1"/>
</dbReference>
<dbReference type="PRINTS" id="PR00344">
    <property type="entry name" value="BCTRLSENSOR"/>
</dbReference>
<dbReference type="SMART" id="SM00387">
    <property type="entry name" value="HATPase_c"/>
    <property type="match status" value="1"/>
</dbReference>
<dbReference type="Pfam" id="PF00512">
    <property type="entry name" value="HisKA"/>
    <property type="match status" value="1"/>
</dbReference>
<evidence type="ECO:0000259" key="10">
    <source>
        <dbReference type="PROSITE" id="PS50110"/>
    </source>
</evidence>
<dbReference type="CDD" id="cd17546">
    <property type="entry name" value="REC_hyHK_CKI1_RcsC-like"/>
    <property type="match status" value="2"/>
</dbReference>
<dbReference type="EC" id="2.7.13.3" evidence="2"/>
<evidence type="ECO:0000313" key="13">
    <source>
        <dbReference type="Proteomes" id="UP000606889"/>
    </source>
</evidence>
<dbReference type="InterPro" id="IPR036890">
    <property type="entry name" value="HATPase_C_sf"/>
</dbReference>
<dbReference type="PROSITE" id="PS50110">
    <property type="entry name" value="RESPONSE_REGULATORY"/>
    <property type="match status" value="2"/>
</dbReference>
<dbReference type="PROSITE" id="PS50113">
    <property type="entry name" value="PAC"/>
    <property type="match status" value="1"/>
</dbReference>
<feature type="modified residue" description="4-aspartylphosphate" evidence="8">
    <location>
        <position position="865"/>
    </location>
</feature>
<dbReference type="Pfam" id="PF00072">
    <property type="entry name" value="Response_reg"/>
    <property type="match status" value="2"/>
</dbReference>
<feature type="domain" description="Response regulatory" evidence="10">
    <location>
        <begin position="670"/>
        <end position="790"/>
    </location>
</feature>
<dbReference type="SUPFAM" id="SSF52172">
    <property type="entry name" value="CheY-like"/>
    <property type="match status" value="2"/>
</dbReference>
<dbReference type="RefSeq" id="WP_186858870.1">
    <property type="nucleotide sequence ID" value="NZ_JACOON010000008.1"/>
</dbReference>
<dbReference type="SMART" id="SM00388">
    <property type="entry name" value="HisKA"/>
    <property type="match status" value="1"/>
</dbReference>
<evidence type="ECO:0000259" key="9">
    <source>
        <dbReference type="PROSITE" id="PS50109"/>
    </source>
</evidence>
<dbReference type="InterPro" id="IPR011006">
    <property type="entry name" value="CheY-like_superfamily"/>
</dbReference>
<keyword evidence="6" id="KW-0902">Two-component regulatory system</keyword>
<evidence type="ECO:0000256" key="1">
    <source>
        <dbReference type="ARBA" id="ARBA00000085"/>
    </source>
</evidence>
<dbReference type="InterPro" id="IPR003661">
    <property type="entry name" value="HisK_dim/P_dom"/>
</dbReference>
<feature type="modified residue" description="4-aspartylphosphate" evidence="8">
    <location>
        <position position="724"/>
    </location>
</feature>
<evidence type="ECO:0000256" key="6">
    <source>
        <dbReference type="ARBA" id="ARBA00023012"/>
    </source>
</evidence>
<keyword evidence="13" id="KW-1185">Reference proteome</keyword>
<dbReference type="InterPro" id="IPR004358">
    <property type="entry name" value="Sig_transdc_His_kin-like_C"/>
</dbReference>
<sequence length="934" mass="106843">MEQKIRCLEEANKALKESNEKLYNSMQAFQIAAEESGSLVFTYDTNEQKILVDERTAQAFHVEPVQTGIPYEMVNRGIIARESIKEYIRIHEAMLHGEKEAGGIVKLIPADGNEMIYDLKFRMIMNEDGGPSGMAVGVYRDITERYVKDMAHERYQQIVFSSERYTYEYEEDKDLLSIYPSLAESGGKEVRYTFEHFHERLKKEELCPKGDVMILENMFTSNTARPVQVQLYSAKTGEKRWYAITNSIIKETTKRIVGTIADITDIKQRENSHRKLEHVLQCLKDEYIGIFEVDLENDFYTTLSFEGSEPVPELPAEGCYSETMQWVCRAVAAPDYLNAYIEFTSIGYLKKALYQDRRIEIEYMTNCKKHNWWRTSYQVVEQKNGIPTKAIMYQFDIDQVKTEKLIQQQAMQEAYNYAETANAAKTEFLSRMSHDIRTPLNAIIGMTAIAGTQIENHERVQECLRKITSASKHLLSLINEVLDMSKIEAGKVELQDEEFNLADLIDNMIAMVLPQINEHGHELQVNVVDIKHECVIGDSLRIQQAFVNLIGNAAKYTPDGGKINVRIQEKPMKNPEYGEYEFIFEDNGIGMTEEFQKMIFEPFARAEDSDVQKQTGTGLGMTITRNLIRMMDGDIKVESEYGRGSRFTVTIHLKLLKEQHEYMEELIGLPVLVVDDEQATAESASLVLNEIGMIGEWCLSGQEAVKRICVRHQVQEDYFAVILDWKMPGMDGLMTAKRIREEVGPDIPIIILSAYDWSEIEAEARAAGVDHFISKPLFKSRVIRCFKKILEITDDHLVAKPETISDMHLEDKRALLVEDNEINAEIMSEIIKMSGIRVEWAHNGKEAVEMVGASEEEYYDIIFMDVQMPYLNGYEATAAIRNMDRKDVRKLPIVAMTANAFAEDVDHAKNAGMNEHIAKPVDLGNLSAIMDKYL</sequence>
<accession>A0ABR7EI19</accession>
<comment type="caution">
    <text evidence="12">The sequence shown here is derived from an EMBL/GenBank/DDBJ whole genome shotgun (WGS) entry which is preliminary data.</text>
</comment>
<dbReference type="Gene3D" id="3.30.450.20">
    <property type="entry name" value="PAS domain"/>
    <property type="match status" value="1"/>
</dbReference>
<dbReference type="InterPro" id="IPR036097">
    <property type="entry name" value="HisK_dim/P_sf"/>
</dbReference>
<organism evidence="12 13">
    <name type="scientific">Christensenella tenuis</name>
    <dbReference type="NCBI Taxonomy" id="2763033"/>
    <lineage>
        <taxon>Bacteria</taxon>
        <taxon>Bacillati</taxon>
        <taxon>Bacillota</taxon>
        <taxon>Clostridia</taxon>
        <taxon>Christensenellales</taxon>
        <taxon>Christensenellaceae</taxon>
        <taxon>Christensenella</taxon>
    </lineage>
</organism>
<evidence type="ECO:0000256" key="4">
    <source>
        <dbReference type="ARBA" id="ARBA00022553"/>
    </source>
</evidence>
<dbReference type="EMBL" id="JACOON010000008">
    <property type="protein sequence ID" value="MBC5649417.1"/>
    <property type="molecule type" value="Genomic_DNA"/>
</dbReference>